<evidence type="ECO:0000256" key="10">
    <source>
        <dbReference type="PROSITE-ProRule" id="PRU01193"/>
    </source>
</evidence>
<keyword evidence="5" id="KW-0677">Repeat</keyword>
<keyword evidence="4 10" id="KW-0812">Transmembrane</keyword>
<evidence type="ECO:0000256" key="2">
    <source>
        <dbReference type="ARBA" id="ARBA00006337"/>
    </source>
</evidence>
<gene>
    <name evidence="14" type="ORF">Mam01_56690</name>
</gene>
<feature type="domain" description="CBS" evidence="12">
    <location>
        <begin position="204"/>
        <end position="264"/>
    </location>
</feature>
<reference evidence="14 15" key="1">
    <citation type="submission" date="2021-01" db="EMBL/GenBank/DDBJ databases">
        <title>Whole genome shotgun sequence of Microbispora amethystogenes NBRC 101907.</title>
        <authorList>
            <person name="Komaki H."/>
            <person name="Tamura T."/>
        </authorList>
    </citation>
    <scope>NUCLEOTIDE SEQUENCE [LARGE SCALE GENOMIC DNA]</scope>
    <source>
        <strain evidence="14 15">NBRC 101907</strain>
    </source>
</reference>
<dbReference type="InterPro" id="IPR000644">
    <property type="entry name" value="CBS_dom"/>
</dbReference>
<evidence type="ECO:0000256" key="11">
    <source>
        <dbReference type="SAM" id="Phobius"/>
    </source>
</evidence>
<feature type="domain" description="CBS" evidence="12">
    <location>
        <begin position="270"/>
        <end position="327"/>
    </location>
</feature>
<dbReference type="SMART" id="SM01091">
    <property type="entry name" value="CorC_HlyC"/>
    <property type="match status" value="1"/>
</dbReference>
<dbReference type="CDD" id="cd04590">
    <property type="entry name" value="CBS_pair_CorC_HlyC_assoc"/>
    <property type="match status" value="1"/>
</dbReference>
<evidence type="ECO:0000256" key="1">
    <source>
        <dbReference type="ARBA" id="ARBA00004651"/>
    </source>
</evidence>
<comment type="similarity">
    <text evidence="2">Belongs to the UPF0053 family.</text>
</comment>
<dbReference type="SUPFAM" id="SSF56176">
    <property type="entry name" value="FAD-binding/transporter-associated domain-like"/>
    <property type="match status" value="1"/>
</dbReference>
<evidence type="ECO:0000256" key="9">
    <source>
        <dbReference type="PROSITE-ProRule" id="PRU00703"/>
    </source>
</evidence>
<dbReference type="InterPro" id="IPR046342">
    <property type="entry name" value="CBS_dom_sf"/>
</dbReference>
<dbReference type="Proteomes" id="UP000651728">
    <property type="component" value="Unassembled WGS sequence"/>
</dbReference>
<dbReference type="InterPro" id="IPR016169">
    <property type="entry name" value="FAD-bd_PCMH_sub2"/>
</dbReference>
<keyword evidence="7 9" id="KW-0129">CBS domain</keyword>
<dbReference type="InterPro" id="IPR005170">
    <property type="entry name" value="Transptr-assoc_dom"/>
</dbReference>
<keyword evidence="3" id="KW-1003">Cell membrane</keyword>
<proteinExistence type="inferred from homology"/>
<dbReference type="Pfam" id="PF01595">
    <property type="entry name" value="CNNM"/>
    <property type="match status" value="1"/>
</dbReference>
<keyword evidence="6 10" id="KW-1133">Transmembrane helix</keyword>
<evidence type="ECO:0000256" key="4">
    <source>
        <dbReference type="ARBA" id="ARBA00022692"/>
    </source>
</evidence>
<sequence>MNNGWLISAVVLIVVGGLLASAETALTRISRVRAEEFVKEARRGAARLQTIVADPPRYLNLVLLLRLSCELVATVIATLLFIDWLGDRGQAYAGAAVAMILVSYVIVGVMPRTLGRQHAEPVALASAPVVYGLTKIFGPLPELLILLGNALTPGKGFREGPFTSEAELRDLVDLAEQRRVIEPDEREMIHSVFELGDTLVREVMVPRTDMVFIERGKTLSQALSLALRSGFSRIPVVGENEDDVVGIAYLKDIVRRIQDTGDDGVRVDELMRPATYVPESKPIDELLREMQARQIHLAIVIDEYGGTAGLVTIEDVIEEIVGEIADEYDQETPRIEWLDDGAARVTARLPAGELGELFGTEIEVEDVETVGGLLAHALGRVPIAGSEALIGDLRLTAENLAGRRNRISTVVVRREEPAPGDEVVAASADHE</sequence>
<name>A0ABQ4FL11_9ACTN</name>
<dbReference type="Pfam" id="PF00571">
    <property type="entry name" value="CBS"/>
    <property type="match status" value="2"/>
</dbReference>
<dbReference type="PANTHER" id="PTHR22777">
    <property type="entry name" value="HEMOLYSIN-RELATED"/>
    <property type="match status" value="1"/>
</dbReference>
<dbReference type="RefSeq" id="WP_204288177.1">
    <property type="nucleotide sequence ID" value="NZ_BAABEJ010000001.1"/>
</dbReference>
<dbReference type="InterPro" id="IPR036318">
    <property type="entry name" value="FAD-bd_PCMH-like_sf"/>
</dbReference>
<evidence type="ECO:0000259" key="13">
    <source>
        <dbReference type="PROSITE" id="PS51846"/>
    </source>
</evidence>
<dbReference type="PANTHER" id="PTHR22777:SF32">
    <property type="entry name" value="UPF0053 INNER MEMBRANE PROTEIN YFJD"/>
    <property type="match status" value="1"/>
</dbReference>
<feature type="transmembrane region" description="Helical" evidence="11">
    <location>
        <begin position="91"/>
        <end position="110"/>
    </location>
</feature>
<dbReference type="Gene3D" id="3.30.465.10">
    <property type="match status" value="1"/>
</dbReference>
<dbReference type="PROSITE" id="PS51371">
    <property type="entry name" value="CBS"/>
    <property type="match status" value="2"/>
</dbReference>
<evidence type="ECO:0000256" key="6">
    <source>
        <dbReference type="ARBA" id="ARBA00022989"/>
    </source>
</evidence>
<keyword evidence="8 10" id="KW-0472">Membrane</keyword>
<dbReference type="EMBL" id="BOOB01000046">
    <property type="protein sequence ID" value="GIH35505.1"/>
    <property type="molecule type" value="Genomic_DNA"/>
</dbReference>
<evidence type="ECO:0000256" key="5">
    <source>
        <dbReference type="ARBA" id="ARBA00022737"/>
    </source>
</evidence>
<comment type="caution">
    <text evidence="14">The sequence shown here is derived from an EMBL/GenBank/DDBJ whole genome shotgun (WGS) entry which is preliminary data.</text>
</comment>
<dbReference type="SMART" id="SM00116">
    <property type="entry name" value="CBS"/>
    <property type="match status" value="2"/>
</dbReference>
<evidence type="ECO:0000256" key="8">
    <source>
        <dbReference type="ARBA" id="ARBA00023136"/>
    </source>
</evidence>
<feature type="domain" description="CNNM transmembrane" evidence="13">
    <location>
        <begin position="1"/>
        <end position="185"/>
    </location>
</feature>
<evidence type="ECO:0000313" key="15">
    <source>
        <dbReference type="Proteomes" id="UP000651728"/>
    </source>
</evidence>
<evidence type="ECO:0000313" key="14">
    <source>
        <dbReference type="EMBL" id="GIH35505.1"/>
    </source>
</evidence>
<evidence type="ECO:0000256" key="7">
    <source>
        <dbReference type="ARBA" id="ARBA00023122"/>
    </source>
</evidence>
<evidence type="ECO:0000259" key="12">
    <source>
        <dbReference type="PROSITE" id="PS51371"/>
    </source>
</evidence>
<dbReference type="InterPro" id="IPR044751">
    <property type="entry name" value="Ion_transp-like_CBS"/>
</dbReference>
<feature type="transmembrane region" description="Helical" evidence="11">
    <location>
        <begin position="58"/>
        <end position="82"/>
    </location>
</feature>
<protein>
    <submittedName>
        <fullName evidence="14">Membrane protein</fullName>
    </submittedName>
</protein>
<evidence type="ECO:0000256" key="3">
    <source>
        <dbReference type="ARBA" id="ARBA00022475"/>
    </source>
</evidence>
<dbReference type="Gene3D" id="3.10.580.10">
    <property type="entry name" value="CBS-domain"/>
    <property type="match status" value="1"/>
</dbReference>
<dbReference type="Pfam" id="PF03471">
    <property type="entry name" value="CorC_HlyC"/>
    <property type="match status" value="1"/>
</dbReference>
<comment type="subcellular location">
    <subcellularLocation>
        <location evidence="1">Cell membrane</location>
        <topology evidence="1">Multi-pass membrane protein</topology>
    </subcellularLocation>
</comment>
<dbReference type="SUPFAM" id="SSF54631">
    <property type="entry name" value="CBS-domain pair"/>
    <property type="match status" value="1"/>
</dbReference>
<keyword evidence="15" id="KW-1185">Reference proteome</keyword>
<accession>A0ABQ4FL11</accession>
<dbReference type="PROSITE" id="PS51846">
    <property type="entry name" value="CNNM"/>
    <property type="match status" value="1"/>
</dbReference>
<dbReference type="InterPro" id="IPR002550">
    <property type="entry name" value="CNNM"/>
</dbReference>
<organism evidence="14 15">
    <name type="scientific">Microbispora amethystogenes</name>
    <dbReference type="NCBI Taxonomy" id="1427754"/>
    <lineage>
        <taxon>Bacteria</taxon>
        <taxon>Bacillati</taxon>
        <taxon>Actinomycetota</taxon>
        <taxon>Actinomycetes</taxon>
        <taxon>Streptosporangiales</taxon>
        <taxon>Streptosporangiaceae</taxon>
        <taxon>Microbispora</taxon>
    </lineage>
</organism>